<keyword evidence="2" id="KW-1185">Reference proteome</keyword>
<sequence length="49" mass="5366">MAVNFYQLIVASCPDCELSEIERSLLTRTSSQKAIALVLIQSHPDSSTV</sequence>
<comment type="caution">
    <text evidence="1">The sequence shown here is derived from an EMBL/GenBank/DDBJ whole genome shotgun (WGS) entry which is preliminary data.</text>
</comment>
<reference evidence="1 2" key="1">
    <citation type="journal article" date="2020" name="ISME J.">
        <title>Comparative genomics reveals insights into cyanobacterial evolution and habitat adaptation.</title>
        <authorList>
            <person name="Chen M.Y."/>
            <person name="Teng W.K."/>
            <person name="Zhao L."/>
            <person name="Hu C.X."/>
            <person name="Zhou Y.K."/>
            <person name="Han B.P."/>
            <person name="Song L.R."/>
            <person name="Shu W.S."/>
        </authorList>
    </citation>
    <scope>NUCLEOTIDE SEQUENCE [LARGE SCALE GENOMIC DNA]</scope>
    <source>
        <strain evidence="1 2">FACHB-391</strain>
    </source>
</reference>
<dbReference type="Proteomes" id="UP000604661">
    <property type="component" value="Unassembled WGS sequence"/>
</dbReference>
<evidence type="ECO:0000313" key="2">
    <source>
        <dbReference type="Proteomes" id="UP000604661"/>
    </source>
</evidence>
<dbReference type="EMBL" id="JACJTE010000001">
    <property type="protein sequence ID" value="MBD2559284.1"/>
    <property type="molecule type" value="Genomic_DNA"/>
</dbReference>
<gene>
    <name evidence="1" type="ORF">H6G95_01275</name>
</gene>
<accession>A0ABR8EQU8</accession>
<proteinExistence type="predicted"/>
<organism evidence="1 2">
    <name type="scientific">Nostoc linckia FACHB-391</name>
    <dbReference type="NCBI Taxonomy" id="2692906"/>
    <lineage>
        <taxon>Bacteria</taxon>
        <taxon>Bacillati</taxon>
        <taxon>Cyanobacteriota</taxon>
        <taxon>Cyanophyceae</taxon>
        <taxon>Nostocales</taxon>
        <taxon>Nostocaceae</taxon>
        <taxon>Nostoc</taxon>
    </lineage>
</organism>
<protein>
    <submittedName>
        <fullName evidence="1">Uncharacterized protein</fullName>
    </submittedName>
</protein>
<dbReference type="RefSeq" id="WP_190894396.1">
    <property type="nucleotide sequence ID" value="NZ_JACJTE010000001.1"/>
</dbReference>
<evidence type="ECO:0000313" key="1">
    <source>
        <dbReference type="EMBL" id="MBD2559284.1"/>
    </source>
</evidence>
<name>A0ABR8EQU8_NOSLI</name>